<dbReference type="EMBL" id="BKCJ010025851">
    <property type="protein sequence ID" value="GEV51753.1"/>
    <property type="molecule type" value="Genomic_DNA"/>
</dbReference>
<feature type="domain" description="Reverse transcriptase Ty1/copia-type" evidence="4">
    <location>
        <begin position="1119"/>
        <end position="1354"/>
    </location>
</feature>
<keyword evidence="1" id="KW-0645">Protease</keyword>
<evidence type="ECO:0000313" key="8">
    <source>
        <dbReference type="EMBL" id="GEV51753.1"/>
    </source>
</evidence>
<keyword evidence="3" id="KW-0732">Signal</keyword>
<proteinExistence type="predicted"/>
<feature type="domain" description="GAG-pre-integrase" evidence="5">
    <location>
        <begin position="694"/>
        <end position="767"/>
    </location>
</feature>
<organism evidence="8">
    <name type="scientific">Tanacetum cinerariifolium</name>
    <name type="common">Dalmatian daisy</name>
    <name type="synonym">Chrysanthemum cinerariifolium</name>
    <dbReference type="NCBI Taxonomy" id="118510"/>
    <lineage>
        <taxon>Eukaryota</taxon>
        <taxon>Viridiplantae</taxon>
        <taxon>Streptophyta</taxon>
        <taxon>Embryophyta</taxon>
        <taxon>Tracheophyta</taxon>
        <taxon>Spermatophyta</taxon>
        <taxon>Magnoliopsida</taxon>
        <taxon>eudicotyledons</taxon>
        <taxon>Gunneridae</taxon>
        <taxon>Pentapetalae</taxon>
        <taxon>asterids</taxon>
        <taxon>campanulids</taxon>
        <taxon>Asterales</taxon>
        <taxon>Asteraceae</taxon>
        <taxon>Asteroideae</taxon>
        <taxon>Anthemideae</taxon>
        <taxon>Anthemidinae</taxon>
        <taxon>Tanacetum</taxon>
    </lineage>
</organism>
<dbReference type="GO" id="GO:0004190">
    <property type="term" value="F:aspartic-type endopeptidase activity"/>
    <property type="evidence" value="ECO:0007669"/>
    <property type="project" value="UniProtKB-KW"/>
</dbReference>
<dbReference type="SUPFAM" id="SSF56672">
    <property type="entry name" value="DNA/RNA polymerases"/>
    <property type="match status" value="1"/>
</dbReference>
<dbReference type="PANTHER" id="PTHR11439">
    <property type="entry name" value="GAG-POL-RELATED RETROTRANSPOSON"/>
    <property type="match status" value="1"/>
</dbReference>
<accession>A0A699GNH9</accession>
<dbReference type="Pfam" id="PF07727">
    <property type="entry name" value="RVT_2"/>
    <property type="match status" value="1"/>
</dbReference>
<evidence type="ECO:0000256" key="3">
    <source>
        <dbReference type="SAM" id="SignalP"/>
    </source>
</evidence>
<name>A0A699GNH9_TANCI</name>
<keyword evidence="1" id="KW-0064">Aspartyl protease</keyword>
<feature type="region of interest" description="Disordered" evidence="2">
    <location>
        <begin position="987"/>
        <end position="1011"/>
    </location>
</feature>
<sequence length="1491" mass="167886">MAAVVMVAWVAYLLKIEAWAVENMSDEENIFVNMLGDDDALLFPASNKAKITYMLAGQHAKFVATASRFRIDSKSLNKVYVLVVLDLSKVANPLYSLKDKDLLKSKDPQVVVTAAKLPILNPNEFDLIVDGVVQVIAPTTAEQRLAKKNEFKAKGTLLMTLPDKHQLKFNIHKDAKSFIEAIEKSGTSSESLDQIHDRLQKLISQLEILGETISQEDINLKFLKSLSSEWKTHTSIWRNKADLEEQSLDDLFNNLKIYQAEVKGSSTFSHNTQNITFVSSNNTDSTNELVSVVLSVSAASSKATVSTLPNVDSLSDAVIYSFFASQSNSPQSDNEDLKQIDADDLEEMDLKWQMAMLTIRGHFTRECRSPRDNRNKEAPRRTIPVEVSTSNALVSQCDAVGSSSSSGSDNEVAPCSKACSQAYATLQSHYDKLTVDFRKSQFDVLSYKTGLESVEARLVMYRQNENVFEEDTKLLKLDVMLRDNALVFNSQVFDYEELYSYESDDSVPQCPVNDRYKTGEGYHVVPPPYTETFMPPQPDLVFNDAHNASETVTNVVNVESNSNKPSKDMYKTLRPDAPQALKDKGVIDSGCSRHMIGNVSFLSDFEEFNGGYVAFGRNPKGGKISEKGKIKTGILDFDDVYFVKELKFNLFSVSQMCDKKNNVLFIDTECVVLSSDFKLPDENRVLLRVPRENNMYNVDLKNVVSSGDLTCLFANATLDESNFWHRRLGHINFKTMNKLVKGNLVRGLPSKIFETNHACVACQKGKQHKASFNTAGYVQNRVLVNMSHNKTPYELLLSRSPSIGFMRPFGCHVTILNTLDPLGKFDGKADEGFLVKYSVNSKAFRVFNSRTRIFQETLHINFRENKPNVVGIGPTWLFDIDTLNKSMNYKPVVAGNQPNDNACIKENLDAGKVKKETVSAQQYVLLPLWSTSLKDPQNTDDHDVIDVKENENDVHVYANGSERVRDLRVEFEEFSFNSTNRVNAVSAPVNAVGPNPTNSTNSFNNASPSDTVVSPNYRITGQSSFIDPSKYPDDPNMPKLEDIVYSYDEEDVGVEADLSNLETNISVSPILTTRVHKDYLVNQIIGDLNSAPQTMSMARVVKEQGGVHQINNKDFHTYLPKGKRAIGSKWVFRNKKDKRGIMIRNKARLVAQGHTQEKGINYDEVFALVARIEAIRLFLAHASFMGLMVYQMDVKSVFLYGTIEEEVCLCQPPRFEDPDYPDKVYKVVKAFYGLHQASRALYETLANYHLENGFQRGKIDQTLFIKKQKGDILLVHFYVDDIIFRSTNKEICKAFEKLMKDKFQMSSMGELSFFLGLKVKLKDDGIFTSQDKYVAEILKKFGFTDVKSASTPIKTEKPLLKDPDGEDVDVHIYRLMIGSLMYLTLSRPDIIFVVCACARFQVTLKVSYLHAVKRIFRYLKGKPHLCLWYLRDSSFNLVAYSDSDYAGASLDRKSTKKGCQFLGCRLISWQCKKHTVVATSSTNAEYVVAAS</sequence>
<feature type="chain" id="PRO_5025671905" evidence="3">
    <location>
        <begin position="21"/>
        <end position="1491"/>
    </location>
</feature>
<evidence type="ECO:0000259" key="4">
    <source>
        <dbReference type="Pfam" id="PF07727"/>
    </source>
</evidence>
<evidence type="ECO:0000259" key="6">
    <source>
        <dbReference type="Pfam" id="PF22936"/>
    </source>
</evidence>
<evidence type="ECO:0000256" key="1">
    <source>
        <dbReference type="ARBA" id="ARBA00022750"/>
    </source>
</evidence>
<dbReference type="InterPro" id="IPR043502">
    <property type="entry name" value="DNA/RNA_pol_sf"/>
</dbReference>
<dbReference type="Pfam" id="PF22936">
    <property type="entry name" value="Pol_BBD"/>
    <property type="match status" value="1"/>
</dbReference>
<feature type="signal peptide" evidence="3">
    <location>
        <begin position="1"/>
        <end position="20"/>
    </location>
</feature>
<feature type="domain" description="Retrovirus-related Pol polyprotein from transposon TNT 1-94-like beta-barrel" evidence="6">
    <location>
        <begin position="586"/>
        <end position="659"/>
    </location>
</feature>
<evidence type="ECO:0000256" key="2">
    <source>
        <dbReference type="SAM" id="MobiDB-lite"/>
    </source>
</evidence>
<dbReference type="InterPro" id="IPR057670">
    <property type="entry name" value="SH3_retrovirus"/>
</dbReference>
<dbReference type="PANTHER" id="PTHR11439:SF495">
    <property type="entry name" value="REVERSE TRANSCRIPTASE, RNA-DEPENDENT DNA POLYMERASE-RELATED"/>
    <property type="match status" value="1"/>
</dbReference>
<dbReference type="Pfam" id="PF14223">
    <property type="entry name" value="Retrotran_gag_2"/>
    <property type="match status" value="1"/>
</dbReference>
<reference evidence="8" key="1">
    <citation type="journal article" date="2019" name="Sci. Rep.">
        <title>Draft genome of Tanacetum cinerariifolium, the natural source of mosquito coil.</title>
        <authorList>
            <person name="Yamashiro T."/>
            <person name="Shiraishi A."/>
            <person name="Satake H."/>
            <person name="Nakayama K."/>
        </authorList>
    </citation>
    <scope>NUCLEOTIDE SEQUENCE</scope>
</reference>
<dbReference type="Pfam" id="PF25597">
    <property type="entry name" value="SH3_retrovirus"/>
    <property type="match status" value="1"/>
</dbReference>
<dbReference type="Pfam" id="PF13976">
    <property type="entry name" value="gag_pre-integrs"/>
    <property type="match status" value="1"/>
</dbReference>
<keyword evidence="1" id="KW-0378">Hydrolase</keyword>
<evidence type="ECO:0000259" key="7">
    <source>
        <dbReference type="Pfam" id="PF25597"/>
    </source>
</evidence>
<comment type="caution">
    <text evidence="8">The sequence shown here is derived from an EMBL/GenBank/DDBJ whole genome shotgun (WGS) entry which is preliminary data.</text>
</comment>
<gene>
    <name evidence="8" type="ORF">Tci_123730</name>
</gene>
<dbReference type="InterPro" id="IPR054722">
    <property type="entry name" value="PolX-like_BBD"/>
</dbReference>
<protein>
    <submittedName>
        <fullName evidence="8">Uncharacterized protein</fullName>
    </submittedName>
</protein>
<dbReference type="InterPro" id="IPR013103">
    <property type="entry name" value="RVT_2"/>
</dbReference>
<feature type="compositionally biased region" description="Low complexity" evidence="2">
    <location>
        <begin position="994"/>
        <end position="1009"/>
    </location>
</feature>
<dbReference type="CDD" id="cd09272">
    <property type="entry name" value="RNase_HI_RT_Ty1"/>
    <property type="match status" value="1"/>
</dbReference>
<dbReference type="InterPro" id="IPR025724">
    <property type="entry name" value="GAG-pre-integrase_dom"/>
</dbReference>
<evidence type="ECO:0000259" key="5">
    <source>
        <dbReference type="Pfam" id="PF13976"/>
    </source>
</evidence>
<feature type="domain" description="Retroviral polymerase SH3-like" evidence="7">
    <location>
        <begin position="820"/>
        <end position="866"/>
    </location>
</feature>